<evidence type="ECO:0000256" key="4">
    <source>
        <dbReference type="ARBA" id="ARBA00023015"/>
    </source>
</evidence>
<keyword evidence="8" id="KW-0408">Iron</keyword>
<evidence type="ECO:0000256" key="8">
    <source>
        <dbReference type="PIRSR" id="PIRSR602481-2"/>
    </source>
</evidence>
<keyword evidence="7" id="KW-0479">Metal-binding</keyword>
<feature type="binding site" evidence="7">
    <location>
        <position position="117"/>
    </location>
    <ligand>
        <name>Zn(2+)</name>
        <dbReference type="ChEBI" id="CHEBI:29105"/>
    </ligand>
</feature>
<accession>A0A928YVH9</accession>
<dbReference type="GO" id="GO:0000976">
    <property type="term" value="F:transcription cis-regulatory region binding"/>
    <property type="evidence" value="ECO:0007669"/>
    <property type="project" value="TreeGrafter"/>
</dbReference>
<evidence type="ECO:0000256" key="2">
    <source>
        <dbReference type="ARBA" id="ARBA00022491"/>
    </source>
</evidence>
<comment type="caution">
    <text evidence="9">The sequence shown here is derived from an EMBL/GenBank/DDBJ whole genome shotgun (WGS) entry which is preliminary data.</text>
</comment>
<organism evidence="9 10">
    <name type="scientific">Cellvibrio polysaccharolyticus</name>
    <dbReference type="NCBI Taxonomy" id="2082724"/>
    <lineage>
        <taxon>Bacteria</taxon>
        <taxon>Pseudomonadati</taxon>
        <taxon>Pseudomonadota</taxon>
        <taxon>Gammaproteobacteria</taxon>
        <taxon>Cellvibrionales</taxon>
        <taxon>Cellvibrionaceae</taxon>
        <taxon>Cellvibrio</taxon>
    </lineage>
</organism>
<dbReference type="GO" id="GO:0005829">
    <property type="term" value="C:cytosol"/>
    <property type="evidence" value="ECO:0007669"/>
    <property type="project" value="TreeGrafter"/>
</dbReference>
<dbReference type="PANTHER" id="PTHR33202:SF6">
    <property type="entry name" value="ZINC UPTAKE REGULATION PROTEIN"/>
    <property type="match status" value="1"/>
</dbReference>
<keyword evidence="6" id="KW-0804">Transcription</keyword>
<evidence type="ECO:0000256" key="7">
    <source>
        <dbReference type="PIRSR" id="PIRSR602481-1"/>
    </source>
</evidence>
<dbReference type="InterPro" id="IPR043135">
    <property type="entry name" value="Fur_C"/>
</dbReference>
<evidence type="ECO:0000313" key="9">
    <source>
        <dbReference type="EMBL" id="MBE8719054.1"/>
    </source>
</evidence>
<proteinExistence type="inferred from homology"/>
<feature type="binding site" evidence="7">
    <location>
        <position position="114"/>
    </location>
    <ligand>
        <name>Zn(2+)</name>
        <dbReference type="ChEBI" id="CHEBI:29105"/>
    </ligand>
</feature>
<dbReference type="AlphaFoldDB" id="A0A928YVH9"/>
<sequence length="173" mass="18532">MSTTPLACSDHNHSHCVSDALGAAREICATRGVRLTPLREQVLELIWQNHKPLGAYLLMDMLAEASTRRVAPPTVYRALDFLLEQGFIHRINGLNAFIGCPSPGKKHQSHFLICRLCGVAVEMAATAVTHAIQVAARDAGFSVDTHSVEVMGVCPGCAPNAPVLDLTAGRKAP</sequence>
<dbReference type="CDD" id="cd07153">
    <property type="entry name" value="Fur_like"/>
    <property type="match status" value="1"/>
</dbReference>
<dbReference type="Gene3D" id="1.10.10.10">
    <property type="entry name" value="Winged helix-like DNA-binding domain superfamily/Winged helix DNA-binding domain"/>
    <property type="match status" value="1"/>
</dbReference>
<protein>
    <submittedName>
        <fullName evidence="9">Transcriptional repressor</fullName>
    </submittedName>
</protein>
<keyword evidence="4" id="KW-0805">Transcription regulation</keyword>
<name>A0A928YVH9_9GAMM</name>
<evidence type="ECO:0000256" key="5">
    <source>
        <dbReference type="ARBA" id="ARBA00023125"/>
    </source>
</evidence>
<reference evidence="9" key="1">
    <citation type="submission" date="2018-07" db="EMBL/GenBank/DDBJ databases">
        <title>Genome assembly of strain Ka43.</title>
        <authorList>
            <person name="Kukolya J."/>
            <person name="Nagy I."/>
            <person name="Horvath B."/>
            <person name="Toth A."/>
        </authorList>
    </citation>
    <scope>NUCLEOTIDE SEQUENCE</scope>
    <source>
        <strain evidence="9">KB43</strain>
    </source>
</reference>
<keyword evidence="2" id="KW-0678">Repressor</keyword>
<evidence type="ECO:0000256" key="3">
    <source>
        <dbReference type="ARBA" id="ARBA00022833"/>
    </source>
</evidence>
<comment type="cofactor">
    <cofactor evidence="8">
        <name>Mn(2+)</name>
        <dbReference type="ChEBI" id="CHEBI:29035"/>
    </cofactor>
    <cofactor evidence="8">
        <name>Fe(2+)</name>
        <dbReference type="ChEBI" id="CHEBI:29033"/>
    </cofactor>
    <text evidence="8">Binds 1 Mn(2+) or Fe(2+) ion per subunit.</text>
</comment>
<dbReference type="Gene3D" id="3.30.1490.190">
    <property type="match status" value="1"/>
</dbReference>
<dbReference type="SUPFAM" id="SSF46785">
    <property type="entry name" value="Winged helix' DNA-binding domain"/>
    <property type="match status" value="1"/>
</dbReference>
<comment type="similarity">
    <text evidence="1">Belongs to the Fur family.</text>
</comment>
<dbReference type="RefSeq" id="WP_193912115.1">
    <property type="nucleotide sequence ID" value="NZ_PRDL01000001.1"/>
</dbReference>
<dbReference type="Proteomes" id="UP000652567">
    <property type="component" value="Unassembled WGS sequence"/>
</dbReference>
<keyword evidence="5" id="KW-0238">DNA-binding</keyword>
<dbReference type="InterPro" id="IPR036388">
    <property type="entry name" value="WH-like_DNA-bd_sf"/>
</dbReference>
<feature type="binding site" evidence="7">
    <location>
        <position position="154"/>
    </location>
    <ligand>
        <name>Zn(2+)</name>
        <dbReference type="ChEBI" id="CHEBI:29105"/>
    </ligand>
</feature>
<evidence type="ECO:0000256" key="1">
    <source>
        <dbReference type="ARBA" id="ARBA00007957"/>
    </source>
</evidence>
<evidence type="ECO:0000256" key="6">
    <source>
        <dbReference type="ARBA" id="ARBA00023163"/>
    </source>
</evidence>
<dbReference type="GO" id="GO:0003700">
    <property type="term" value="F:DNA-binding transcription factor activity"/>
    <property type="evidence" value="ECO:0007669"/>
    <property type="project" value="InterPro"/>
</dbReference>
<dbReference type="PANTHER" id="PTHR33202">
    <property type="entry name" value="ZINC UPTAKE REGULATION PROTEIN"/>
    <property type="match status" value="1"/>
</dbReference>
<comment type="cofactor">
    <cofactor evidence="7">
        <name>Zn(2+)</name>
        <dbReference type="ChEBI" id="CHEBI:29105"/>
    </cofactor>
    <text evidence="7">Binds 1 zinc ion per subunit.</text>
</comment>
<gene>
    <name evidence="9" type="ORF">C4F51_17900</name>
</gene>
<dbReference type="GO" id="GO:0008270">
    <property type="term" value="F:zinc ion binding"/>
    <property type="evidence" value="ECO:0007669"/>
    <property type="project" value="TreeGrafter"/>
</dbReference>
<evidence type="ECO:0000313" key="10">
    <source>
        <dbReference type="Proteomes" id="UP000652567"/>
    </source>
</evidence>
<keyword evidence="10" id="KW-1185">Reference proteome</keyword>
<feature type="binding site" evidence="7">
    <location>
        <position position="157"/>
    </location>
    <ligand>
        <name>Zn(2+)</name>
        <dbReference type="ChEBI" id="CHEBI:29105"/>
    </ligand>
</feature>
<dbReference type="GO" id="GO:1900376">
    <property type="term" value="P:regulation of secondary metabolite biosynthetic process"/>
    <property type="evidence" value="ECO:0007669"/>
    <property type="project" value="TreeGrafter"/>
</dbReference>
<dbReference type="InterPro" id="IPR002481">
    <property type="entry name" value="FUR"/>
</dbReference>
<keyword evidence="3 7" id="KW-0862">Zinc</keyword>
<feature type="binding site" evidence="8">
    <location>
        <position position="146"/>
    </location>
    <ligand>
        <name>Fe cation</name>
        <dbReference type="ChEBI" id="CHEBI:24875"/>
    </ligand>
</feature>
<dbReference type="EMBL" id="PRDL01000001">
    <property type="protein sequence ID" value="MBE8719054.1"/>
    <property type="molecule type" value="Genomic_DNA"/>
</dbReference>
<dbReference type="GO" id="GO:0045892">
    <property type="term" value="P:negative regulation of DNA-templated transcription"/>
    <property type="evidence" value="ECO:0007669"/>
    <property type="project" value="TreeGrafter"/>
</dbReference>
<dbReference type="InterPro" id="IPR036390">
    <property type="entry name" value="WH_DNA-bd_sf"/>
</dbReference>
<dbReference type="Pfam" id="PF01475">
    <property type="entry name" value="FUR"/>
    <property type="match status" value="1"/>
</dbReference>